<evidence type="ECO:0000313" key="2">
    <source>
        <dbReference type="EMBL" id="KAK4671522.1"/>
    </source>
</evidence>
<dbReference type="EMBL" id="JAFFHC010000006">
    <property type="protein sequence ID" value="KAK4671522.1"/>
    <property type="molecule type" value="Genomic_DNA"/>
</dbReference>
<dbReference type="InterPro" id="IPR011990">
    <property type="entry name" value="TPR-like_helical_dom_sf"/>
</dbReference>
<protein>
    <recommendedName>
        <fullName evidence="1">CHAT domain-containing protein</fullName>
    </recommendedName>
</protein>
<dbReference type="GeneID" id="87970026"/>
<dbReference type="RefSeq" id="XP_062797818.1">
    <property type="nucleotide sequence ID" value="XM_062949161.1"/>
</dbReference>
<organism evidence="2 3">
    <name type="scientific">Podospora pseudoanserina</name>
    <dbReference type="NCBI Taxonomy" id="2609844"/>
    <lineage>
        <taxon>Eukaryota</taxon>
        <taxon>Fungi</taxon>
        <taxon>Dikarya</taxon>
        <taxon>Ascomycota</taxon>
        <taxon>Pezizomycotina</taxon>
        <taxon>Sordariomycetes</taxon>
        <taxon>Sordariomycetidae</taxon>
        <taxon>Sordariales</taxon>
        <taxon>Podosporaceae</taxon>
        <taxon>Podospora</taxon>
    </lineage>
</organism>
<accession>A0ABR0HTS9</accession>
<sequence>MDAFWENLSNSMTLQDIEYVLERFQELFSTRQPHDSPSMAYLLSQESLTWQLHFAKTMDSASLQKALETSDAALCHLQLDGPNGPDSDKSAVYESVANSRYAHFQATGSFDSIKAAIDNCIVALNFEEAGTARWSALAVAKLSIYLMDRVVMLPTQEHVSEAVEFFRKHSSTANKLSPTYHAQFLSRFSVALFHKCMFVSDEPAIMEEALKLGYRSIDIIPPEAATMEYTNCAGILQQRFQQTLQFNVLEHALQISRLAVKHEASKDVAEKAGKLTALGNMLVTKCQRYIETKSREALQALEEAIQLGREAVRTLQPIDPSSNALLRHEKSHTLTLIAPWFALKSSVTGDLRCAEEGIGLLQQALTLTSDGHPARHRILTYLAHILETQHQILKGCKNKRQAMEKLDEALRYGREAAEATPELDPARGERYMNVGKMLLSKWLLNGDDQPEEDEMLVLEARKHFCYVANLASAPLLLRLPATIQGARLHLEKGEVTEAHQLLQTGISLLPTLHPQILSAEDLRATLSQVSGLSTLAASVTLEADKSPFDALMFLEAGRCIISGLSMSLKTDMIQLQQRDKGLADSYENLRKRLAAVSRPSPSALTRPRPVETQQEELLQQLSQMEGEIRKLKGFETFQLPLSEEMVKELAQEGPIVVINVTYRRSDAIIITPDEIKSVQLKHLKYEELDKKVVVFEKLGNGSRRNVVVADECEDEPGDEGSEALYWLWNVAARPILDELRAHLGDSKRVWWITSGLAGRAPLHAAGSHGFNSTENTLSHVISSYISSLKALRYARQAATSVNAQPKRSMLLVTMQKNPPPHCKLDTRHEENVIRSVFGQDMLHLEHPDPELVLKEIPTCSFVHFACHGASFSSDPSRSGLLLIKDGKAAMLTVAQLEEVDTEQAAVAYLSACSTAQQTEGKLADEAIHLGNTFQALGFQHVIGTMWGANDKAAGDVAKRFYAKLTSAGDIGVAQALHQSMLEYRSATTGDERHLLAWCPFIHIGA</sequence>
<name>A0ABR0HTS9_9PEZI</name>
<dbReference type="Proteomes" id="UP001323617">
    <property type="component" value="Unassembled WGS sequence"/>
</dbReference>
<dbReference type="Pfam" id="PF12770">
    <property type="entry name" value="CHAT"/>
    <property type="match status" value="1"/>
</dbReference>
<evidence type="ECO:0000313" key="3">
    <source>
        <dbReference type="Proteomes" id="UP001323617"/>
    </source>
</evidence>
<evidence type="ECO:0000259" key="1">
    <source>
        <dbReference type="Pfam" id="PF12770"/>
    </source>
</evidence>
<dbReference type="InterPro" id="IPR024983">
    <property type="entry name" value="CHAT_dom"/>
</dbReference>
<proteinExistence type="predicted"/>
<dbReference type="Gene3D" id="1.25.40.10">
    <property type="entry name" value="Tetratricopeptide repeat domain"/>
    <property type="match status" value="1"/>
</dbReference>
<comment type="caution">
    <text evidence="2">The sequence shown here is derived from an EMBL/GenBank/DDBJ whole genome shotgun (WGS) entry which is preliminary data.</text>
</comment>
<feature type="domain" description="CHAT" evidence="1">
    <location>
        <begin position="723"/>
        <end position="1005"/>
    </location>
</feature>
<reference evidence="2 3" key="1">
    <citation type="journal article" date="2023" name="bioRxiv">
        <title>High-quality genome assemblies of four members of thePodospora anserinaspecies complex.</title>
        <authorList>
            <person name="Ament-Velasquez S.L."/>
            <person name="Vogan A.A."/>
            <person name="Wallerman O."/>
            <person name="Hartmann F."/>
            <person name="Gautier V."/>
            <person name="Silar P."/>
            <person name="Giraud T."/>
            <person name="Johannesson H."/>
        </authorList>
    </citation>
    <scope>NUCLEOTIDE SEQUENCE [LARGE SCALE GENOMIC DNA]</scope>
    <source>
        <strain evidence="2 3">CBS 124.78</strain>
    </source>
</reference>
<gene>
    <name evidence="2" type="ORF">QC764_606610</name>
</gene>
<keyword evidence="3" id="KW-1185">Reference proteome</keyword>